<dbReference type="PANTHER" id="PTHR23537:SF1">
    <property type="entry name" value="SUGAR TRANSPORTER"/>
    <property type="match status" value="1"/>
</dbReference>
<reference evidence="8 9" key="1">
    <citation type="submission" date="2016-10" db="EMBL/GenBank/DDBJ databases">
        <authorList>
            <person name="de Groot N.N."/>
        </authorList>
    </citation>
    <scope>NUCLEOTIDE SEQUENCE [LARGE SCALE GENOMIC DNA]</scope>
    <source>
        <strain evidence="8 9">DSM 2895</strain>
    </source>
</reference>
<feature type="transmembrane region" description="Helical" evidence="6">
    <location>
        <begin position="277"/>
        <end position="297"/>
    </location>
</feature>
<evidence type="ECO:0000259" key="7">
    <source>
        <dbReference type="PROSITE" id="PS50850"/>
    </source>
</evidence>
<evidence type="ECO:0000256" key="5">
    <source>
        <dbReference type="ARBA" id="ARBA00023136"/>
    </source>
</evidence>
<dbReference type="InterPro" id="IPR036259">
    <property type="entry name" value="MFS_trans_sf"/>
</dbReference>
<dbReference type="Pfam" id="PF06779">
    <property type="entry name" value="MFS_4"/>
    <property type="match status" value="1"/>
</dbReference>
<dbReference type="PROSITE" id="PS50850">
    <property type="entry name" value="MFS"/>
    <property type="match status" value="1"/>
</dbReference>
<dbReference type="RefSeq" id="WP_080787829.1">
    <property type="nucleotide sequence ID" value="NZ_BJOA01000201.1"/>
</dbReference>
<protein>
    <submittedName>
        <fullName evidence="8">Predicted arabinose efflux permease, MFS family</fullName>
    </submittedName>
</protein>
<name>A0A1G9BMA0_ANEMI</name>
<dbReference type="PANTHER" id="PTHR23537">
    <property type="match status" value="1"/>
</dbReference>
<evidence type="ECO:0000256" key="2">
    <source>
        <dbReference type="ARBA" id="ARBA00022448"/>
    </source>
</evidence>
<feature type="transmembrane region" description="Helical" evidence="6">
    <location>
        <begin position="140"/>
        <end position="160"/>
    </location>
</feature>
<comment type="subcellular location">
    <subcellularLocation>
        <location evidence="1">Cell membrane</location>
        <topology evidence="1">Multi-pass membrane protein</topology>
    </subcellularLocation>
</comment>
<proteinExistence type="predicted"/>
<dbReference type="InterPro" id="IPR010645">
    <property type="entry name" value="MFS_4"/>
</dbReference>
<evidence type="ECO:0000313" key="8">
    <source>
        <dbReference type="EMBL" id="SDK40360.1"/>
    </source>
</evidence>
<feature type="transmembrane region" description="Helical" evidence="6">
    <location>
        <begin position="250"/>
        <end position="270"/>
    </location>
</feature>
<evidence type="ECO:0000256" key="1">
    <source>
        <dbReference type="ARBA" id="ARBA00004651"/>
    </source>
</evidence>
<feature type="transmembrane region" description="Helical" evidence="6">
    <location>
        <begin position="52"/>
        <end position="72"/>
    </location>
</feature>
<feature type="transmembrane region" description="Helical" evidence="6">
    <location>
        <begin position="213"/>
        <end position="238"/>
    </location>
</feature>
<feature type="transmembrane region" description="Helical" evidence="6">
    <location>
        <begin position="79"/>
        <end position="97"/>
    </location>
</feature>
<feature type="domain" description="Major facilitator superfamily (MFS) profile" evidence="7">
    <location>
        <begin position="12"/>
        <end position="390"/>
    </location>
</feature>
<dbReference type="AlphaFoldDB" id="A0A1G9BMA0"/>
<feature type="transmembrane region" description="Helical" evidence="6">
    <location>
        <begin position="367"/>
        <end position="388"/>
    </location>
</feature>
<dbReference type="SUPFAM" id="SSF103473">
    <property type="entry name" value="MFS general substrate transporter"/>
    <property type="match status" value="1"/>
</dbReference>
<evidence type="ECO:0000256" key="4">
    <source>
        <dbReference type="ARBA" id="ARBA00022989"/>
    </source>
</evidence>
<gene>
    <name evidence="8" type="ORF">SAMN04487909_1539</name>
</gene>
<evidence type="ECO:0000256" key="3">
    <source>
        <dbReference type="ARBA" id="ARBA00022692"/>
    </source>
</evidence>
<keyword evidence="3 6" id="KW-0812">Transmembrane</keyword>
<sequence>MGHKMHIKNPIIPLVGGIISLMVAMGIGRFAYTPILPIMQGHVHFSEAMAGYLASYNYLGYLLGALSASMLAWRKGKSFYVKVYLLISILTTILMGTTENFMYWSGLRLISGFSSGVVFVFVASIVLDSLEQRGRTMWSGFFYSGVGIGIFLTGLIVPILNDFWGWEWTWVGLGFIAMFIGIFPVVFMREVPSLVRTEQLATRIDGSTGKKGLLIGLIASYGCEGMGYIVSGTFLVAMVEGIPGLGTLSALSWAFVGVAAAPSCWIWAVIAKKYSNIVALYAAYVAQMIGVILPVIFPSTVGVLTGALLFGATFMGITMLTISEARNIFPQHSSKIIGYLTVSYGIGQIMGPIIAGVLTTRTGNYNGALLFASITLLSGMLFLSAAYIKRVLQRKPE</sequence>
<evidence type="ECO:0000313" key="9">
    <source>
        <dbReference type="Proteomes" id="UP000182836"/>
    </source>
</evidence>
<feature type="transmembrane region" description="Helical" evidence="6">
    <location>
        <begin position="336"/>
        <end position="355"/>
    </location>
</feature>
<feature type="transmembrane region" description="Helical" evidence="6">
    <location>
        <begin position="166"/>
        <end position="187"/>
    </location>
</feature>
<dbReference type="GeneID" id="42307550"/>
<feature type="transmembrane region" description="Helical" evidence="6">
    <location>
        <begin position="303"/>
        <end position="324"/>
    </location>
</feature>
<dbReference type="OrthoDB" id="9797953at2"/>
<keyword evidence="4 6" id="KW-1133">Transmembrane helix</keyword>
<dbReference type="GO" id="GO:0005886">
    <property type="term" value="C:plasma membrane"/>
    <property type="evidence" value="ECO:0007669"/>
    <property type="project" value="UniProtKB-SubCell"/>
</dbReference>
<dbReference type="InterPro" id="IPR020846">
    <property type="entry name" value="MFS_dom"/>
</dbReference>
<dbReference type="Proteomes" id="UP000182836">
    <property type="component" value="Unassembled WGS sequence"/>
</dbReference>
<feature type="transmembrane region" description="Helical" evidence="6">
    <location>
        <begin position="109"/>
        <end position="128"/>
    </location>
</feature>
<dbReference type="Gene3D" id="1.20.1250.20">
    <property type="entry name" value="MFS general substrate transporter like domains"/>
    <property type="match status" value="2"/>
</dbReference>
<keyword evidence="2" id="KW-0813">Transport</keyword>
<dbReference type="EMBL" id="FNED01000053">
    <property type="protein sequence ID" value="SDK40360.1"/>
    <property type="molecule type" value="Genomic_DNA"/>
</dbReference>
<organism evidence="8 9">
    <name type="scientific">Aneurinibacillus migulanus</name>
    <name type="common">Bacillus migulanus</name>
    <dbReference type="NCBI Taxonomy" id="47500"/>
    <lineage>
        <taxon>Bacteria</taxon>
        <taxon>Bacillati</taxon>
        <taxon>Bacillota</taxon>
        <taxon>Bacilli</taxon>
        <taxon>Bacillales</taxon>
        <taxon>Paenibacillaceae</taxon>
        <taxon>Aneurinibacillus group</taxon>
        <taxon>Aneurinibacillus</taxon>
    </lineage>
</organism>
<dbReference type="CDD" id="cd06180">
    <property type="entry name" value="MFS_YjiJ"/>
    <property type="match status" value="1"/>
</dbReference>
<evidence type="ECO:0000256" key="6">
    <source>
        <dbReference type="SAM" id="Phobius"/>
    </source>
</evidence>
<accession>A0A1G9BMA0</accession>
<feature type="transmembrane region" description="Helical" evidence="6">
    <location>
        <begin position="12"/>
        <end position="32"/>
    </location>
</feature>
<dbReference type="GO" id="GO:0022857">
    <property type="term" value="F:transmembrane transporter activity"/>
    <property type="evidence" value="ECO:0007669"/>
    <property type="project" value="InterPro"/>
</dbReference>
<keyword evidence="5 6" id="KW-0472">Membrane</keyword>